<dbReference type="eggNOG" id="ENOG5033B4I">
    <property type="taxonomic scope" value="Bacteria"/>
</dbReference>
<accession>A0A097IES4</accession>
<keyword evidence="1" id="KW-0812">Transmembrane</keyword>
<dbReference type="Pfam" id="PF14155">
    <property type="entry name" value="DUF4307"/>
    <property type="match status" value="1"/>
</dbReference>
<organism evidence="2 3">
    <name type="scientific">Corynebacterium doosanense CAU 212 = DSM 45436</name>
    <dbReference type="NCBI Taxonomy" id="558173"/>
    <lineage>
        <taxon>Bacteria</taxon>
        <taxon>Bacillati</taxon>
        <taxon>Actinomycetota</taxon>
        <taxon>Actinomycetes</taxon>
        <taxon>Mycobacteriales</taxon>
        <taxon>Corynebacteriaceae</taxon>
        <taxon>Corynebacterium</taxon>
    </lineage>
</organism>
<dbReference type="AlphaFoldDB" id="A0A097IES4"/>
<evidence type="ECO:0008006" key="4">
    <source>
        <dbReference type="Google" id="ProtNLM"/>
    </source>
</evidence>
<proteinExistence type="predicted"/>
<protein>
    <recommendedName>
        <fullName evidence="4">DUF4307 domain-containing protein</fullName>
    </recommendedName>
</protein>
<gene>
    <name evidence="2" type="ORF">CDOO_04815</name>
</gene>
<dbReference type="Proteomes" id="UP000029914">
    <property type="component" value="Chromosome"/>
</dbReference>
<name>A0A097IES4_9CORY</name>
<keyword evidence="3" id="KW-1185">Reference proteome</keyword>
<evidence type="ECO:0000256" key="1">
    <source>
        <dbReference type="SAM" id="Phobius"/>
    </source>
</evidence>
<dbReference type="HOGENOM" id="CLU_121826_0_0_11"/>
<sequence>MPSPSTSRPASRYGSPDDGQAGNGITAKVIAVIMVLALIVGVVFLVRYVQNRSTVPVEISMVSYERQSDDVMRVWVDITRAEVEEPSYCIVTALNYEMAEVGRREVILPPGGDSISRIAVDVPTREYSVSGGVYGCSEKIPPYMDVDNPVYTF</sequence>
<evidence type="ECO:0000313" key="2">
    <source>
        <dbReference type="EMBL" id="AIT60647.1"/>
    </source>
</evidence>
<dbReference type="OrthoDB" id="4425882at2"/>
<feature type="transmembrane region" description="Helical" evidence="1">
    <location>
        <begin position="25"/>
        <end position="46"/>
    </location>
</feature>
<dbReference type="EMBL" id="CP006764">
    <property type="protein sequence ID" value="AIT60647.1"/>
    <property type="molecule type" value="Genomic_DNA"/>
</dbReference>
<dbReference type="RefSeq" id="WP_018021831.1">
    <property type="nucleotide sequence ID" value="NZ_AQUX01000004.1"/>
</dbReference>
<dbReference type="InterPro" id="IPR025443">
    <property type="entry name" value="DUF4307"/>
</dbReference>
<dbReference type="KEGG" id="cdo:CDOO_04815"/>
<evidence type="ECO:0000313" key="3">
    <source>
        <dbReference type="Proteomes" id="UP000029914"/>
    </source>
</evidence>
<dbReference type="STRING" id="558173.CDOO_04815"/>
<reference evidence="2 3" key="1">
    <citation type="submission" date="2013-09" db="EMBL/GenBank/DDBJ databases">
        <title>Complete genome sequence of Corynebacterium doosanense CAU 212(T) (=DSM 45436(T)), isolated from activated sludge.</title>
        <authorList>
            <person name="Schaffert L."/>
            <person name="Albersmeier A."/>
            <person name="Kalinowski J."/>
            <person name="Ruckert C."/>
        </authorList>
    </citation>
    <scope>NUCLEOTIDE SEQUENCE [LARGE SCALE GENOMIC DNA]</scope>
    <source>
        <strain evidence="2 3">CAU 212</strain>
    </source>
</reference>
<keyword evidence="1" id="KW-1133">Transmembrane helix</keyword>
<keyword evidence="1" id="KW-0472">Membrane</keyword>